<reference evidence="1 2" key="1">
    <citation type="journal article" date="2009" name="PLoS Genet.">
        <title>Genomic analysis of the basal lineage fungus Rhizopus oryzae reveals a whole-genome duplication.</title>
        <authorList>
            <person name="Ma L.-J."/>
            <person name="Ibrahim A.S."/>
            <person name="Skory C."/>
            <person name="Grabherr M.G."/>
            <person name="Burger G."/>
            <person name="Butler M."/>
            <person name="Elias M."/>
            <person name="Idnurm A."/>
            <person name="Lang B.F."/>
            <person name="Sone T."/>
            <person name="Abe A."/>
            <person name="Calvo S.E."/>
            <person name="Corrochano L.M."/>
            <person name="Engels R."/>
            <person name="Fu J."/>
            <person name="Hansberg W."/>
            <person name="Kim J.-M."/>
            <person name="Kodira C.D."/>
            <person name="Koehrsen M.J."/>
            <person name="Liu B."/>
            <person name="Miranda-Saavedra D."/>
            <person name="O'Leary S."/>
            <person name="Ortiz-Castellanos L."/>
            <person name="Poulter R."/>
            <person name="Rodriguez-Romero J."/>
            <person name="Ruiz-Herrera J."/>
            <person name="Shen Y.-Q."/>
            <person name="Zeng Q."/>
            <person name="Galagan J."/>
            <person name="Birren B.W."/>
            <person name="Cuomo C.A."/>
            <person name="Wickes B.L."/>
        </authorList>
    </citation>
    <scope>NUCLEOTIDE SEQUENCE [LARGE SCALE GENOMIC DNA]</scope>
    <source>
        <strain evidence="2">RA 99-880 / ATCC MYA-4621 / FGSC 9543 / NRRL 43880</strain>
    </source>
</reference>
<sequence length="46" mass="5415">MSKTLQRFDNIAWREKPLPPISTFHPGKCVIVVHKDNLVRQDDVRE</sequence>
<proteinExistence type="predicted"/>
<dbReference type="RefSeq" id="XP_067517860.1">
    <property type="nucleotide sequence ID" value="XM_067661759.1"/>
</dbReference>
<accession>I1C1Y4</accession>
<gene>
    <name evidence="1" type="ORF">RO3G_07169</name>
</gene>
<dbReference type="VEuPathDB" id="FungiDB:RO3G_07169"/>
<name>I1C1Y4_RHIO9</name>
<organism evidence="1 2">
    <name type="scientific">Rhizopus delemar (strain RA 99-880 / ATCC MYA-4621 / FGSC 9543 / NRRL 43880)</name>
    <name type="common">Mucormycosis agent</name>
    <name type="synonym">Rhizopus arrhizus var. delemar</name>
    <dbReference type="NCBI Taxonomy" id="246409"/>
    <lineage>
        <taxon>Eukaryota</taxon>
        <taxon>Fungi</taxon>
        <taxon>Fungi incertae sedis</taxon>
        <taxon>Mucoromycota</taxon>
        <taxon>Mucoromycotina</taxon>
        <taxon>Mucoromycetes</taxon>
        <taxon>Mucorales</taxon>
        <taxon>Mucorineae</taxon>
        <taxon>Rhizopodaceae</taxon>
        <taxon>Rhizopus</taxon>
    </lineage>
</organism>
<dbReference type="Proteomes" id="UP000009138">
    <property type="component" value="Unassembled WGS sequence"/>
</dbReference>
<dbReference type="AlphaFoldDB" id="I1C1Y4"/>
<keyword evidence="2" id="KW-1185">Reference proteome</keyword>
<dbReference type="GeneID" id="93614140"/>
<dbReference type="EMBL" id="CH476736">
    <property type="protein sequence ID" value="EIE82464.1"/>
    <property type="molecule type" value="Genomic_DNA"/>
</dbReference>
<evidence type="ECO:0000313" key="2">
    <source>
        <dbReference type="Proteomes" id="UP000009138"/>
    </source>
</evidence>
<dbReference type="InParanoid" id="I1C1Y4"/>
<protein>
    <submittedName>
        <fullName evidence="1">Uncharacterized protein</fullName>
    </submittedName>
</protein>
<evidence type="ECO:0000313" key="1">
    <source>
        <dbReference type="EMBL" id="EIE82464.1"/>
    </source>
</evidence>